<dbReference type="InterPro" id="IPR026983">
    <property type="entry name" value="DHC"/>
</dbReference>
<dbReference type="GO" id="GO:0045505">
    <property type="term" value="F:dynein intermediate chain binding"/>
    <property type="evidence" value="ECO:0007669"/>
    <property type="project" value="InterPro"/>
</dbReference>
<dbReference type="SUPFAM" id="SSF90257">
    <property type="entry name" value="Myosin rod fragments"/>
    <property type="match status" value="1"/>
</dbReference>
<keyword evidence="1" id="KW-0175">Coiled coil</keyword>
<feature type="domain" description="Dynein heavy chain coiled coil stalk" evidence="2">
    <location>
        <begin position="1"/>
        <end position="119"/>
    </location>
</feature>
<proteinExistence type="predicted"/>
<dbReference type="InterPro" id="IPR024743">
    <property type="entry name" value="Dynein_HC_stalk"/>
</dbReference>
<feature type="non-terminal residue" evidence="3">
    <location>
        <position position="119"/>
    </location>
</feature>
<reference evidence="3" key="1">
    <citation type="submission" date="2021-02" db="EMBL/GenBank/DDBJ databases">
        <authorList>
            <person name="Nowell W R."/>
        </authorList>
    </citation>
    <scope>NUCLEOTIDE SEQUENCE</scope>
</reference>
<evidence type="ECO:0000259" key="2">
    <source>
        <dbReference type="Pfam" id="PF12777"/>
    </source>
</evidence>
<evidence type="ECO:0000313" key="3">
    <source>
        <dbReference type="EMBL" id="CAF4392843.1"/>
    </source>
</evidence>
<dbReference type="GO" id="GO:0030286">
    <property type="term" value="C:dynein complex"/>
    <property type="evidence" value="ECO:0007669"/>
    <property type="project" value="InterPro"/>
</dbReference>
<organism evidence="3 4">
    <name type="scientific">Adineta steineri</name>
    <dbReference type="NCBI Taxonomy" id="433720"/>
    <lineage>
        <taxon>Eukaryota</taxon>
        <taxon>Metazoa</taxon>
        <taxon>Spiralia</taxon>
        <taxon>Gnathifera</taxon>
        <taxon>Rotifera</taxon>
        <taxon>Eurotatoria</taxon>
        <taxon>Bdelloidea</taxon>
        <taxon>Adinetida</taxon>
        <taxon>Adinetidae</taxon>
        <taxon>Adineta</taxon>
    </lineage>
</organism>
<dbReference type="Proteomes" id="UP000663844">
    <property type="component" value="Unassembled WGS sequence"/>
</dbReference>
<dbReference type="GO" id="GO:0007018">
    <property type="term" value="P:microtubule-based movement"/>
    <property type="evidence" value="ECO:0007669"/>
    <property type="project" value="InterPro"/>
</dbReference>
<dbReference type="AlphaFoldDB" id="A0A820NR46"/>
<protein>
    <recommendedName>
        <fullName evidence="2">Dynein heavy chain coiled coil stalk domain-containing protein</fullName>
    </recommendedName>
</protein>
<dbReference type="GO" id="GO:0051959">
    <property type="term" value="F:dynein light intermediate chain binding"/>
    <property type="evidence" value="ECO:0007669"/>
    <property type="project" value="InterPro"/>
</dbReference>
<dbReference type="Gene3D" id="1.20.920.20">
    <property type="match status" value="1"/>
</dbReference>
<evidence type="ECO:0000256" key="1">
    <source>
        <dbReference type="SAM" id="Coils"/>
    </source>
</evidence>
<evidence type="ECO:0000313" key="4">
    <source>
        <dbReference type="Proteomes" id="UP000663844"/>
    </source>
</evidence>
<dbReference type="PANTHER" id="PTHR22878:SF63">
    <property type="entry name" value="DYNEIN AXONEMAL HEAVY CHAIN 10"/>
    <property type="match status" value="1"/>
</dbReference>
<dbReference type="EMBL" id="CAJOAZ010025397">
    <property type="protein sequence ID" value="CAF4392843.1"/>
    <property type="molecule type" value="Genomic_DNA"/>
</dbReference>
<feature type="coiled-coil region" evidence="1">
    <location>
        <begin position="37"/>
        <end position="92"/>
    </location>
</feature>
<gene>
    <name evidence="3" type="ORF">OXD698_LOCUS51007</name>
</gene>
<accession>A0A820NR46</accession>
<dbReference type="Pfam" id="PF12777">
    <property type="entry name" value="MT"/>
    <property type="match status" value="1"/>
</dbReference>
<sequence length="119" mass="13682">ELMKKKSQAGAGMLKYAQNVLSCVRVYRVVKPKQDLVMRLQSEAKKATDELASTQHQISELQKTLADLNKTYDEAMEKKRVIEEETAIMERRKIAADKLISGLSSEKIRWTNDLDELRQ</sequence>
<comment type="caution">
    <text evidence="3">The sequence shown here is derived from an EMBL/GenBank/DDBJ whole genome shotgun (WGS) entry which is preliminary data.</text>
</comment>
<name>A0A820NR46_9BILA</name>
<dbReference type="PANTHER" id="PTHR22878">
    <property type="entry name" value="DYNEIN HEAVY CHAIN 6, AXONEMAL-LIKE-RELATED"/>
    <property type="match status" value="1"/>
</dbReference>